<gene>
    <name evidence="8" type="ORF">E8M01_09780</name>
</gene>
<feature type="binding site" evidence="7">
    <location>
        <position position="160"/>
    </location>
    <ligand>
        <name>Zn(2+)</name>
        <dbReference type="ChEBI" id="CHEBI:29105"/>
    </ligand>
</feature>
<comment type="similarity">
    <text evidence="1">Belongs to the Fur family.</text>
</comment>
<keyword evidence="6" id="KW-0804">Transcription</keyword>
<dbReference type="PANTHER" id="PTHR33202">
    <property type="entry name" value="ZINC UPTAKE REGULATION PROTEIN"/>
    <property type="match status" value="1"/>
</dbReference>
<evidence type="ECO:0000256" key="4">
    <source>
        <dbReference type="ARBA" id="ARBA00023015"/>
    </source>
</evidence>
<dbReference type="AlphaFoldDB" id="A0A4D7B175"/>
<keyword evidence="2" id="KW-0678">Repressor</keyword>
<evidence type="ECO:0000256" key="6">
    <source>
        <dbReference type="ARBA" id="ARBA00023163"/>
    </source>
</evidence>
<dbReference type="InterPro" id="IPR036390">
    <property type="entry name" value="WH_DNA-bd_sf"/>
</dbReference>
<evidence type="ECO:0000256" key="7">
    <source>
        <dbReference type="PIRSR" id="PIRSR602481-1"/>
    </source>
</evidence>
<comment type="cofactor">
    <cofactor evidence="7">
        <name>Zn(2+)</name>
        <dbReference type="ChEBI" id="CHEBI:29105"/>
    </cofactor>
    <text evidence="7">Binds 1 zinc ion per subunit.</text>
</comment>
<keyword evidence="9" id="KW-1185">Reference proteome</keyword>
<dbReference type="KEGG" id="pstg:E8M01_09780"/>
<evidence type="ECO:0000256" key="5">
    <source>
        <dbReference type="ARBA" id="ARBA00023125"/>
    </source>
</evidence>
<keyword evidence="5" id="KW-0238">DNA-binding</keyword>
<dbReference type="SUPFAM" id="SSF46785">
    <property type="entry name" value="Winged helix' DNA-binding domain"/>
    <property type="match status" value="1"/>
</dbReference>
<dbReference type="Gene3D" id="3.30.1490.190">
    <property type="match status" value="1"/>
</dbReference>
<feature type="binding site" evidence="7">
    <location>
        <position position="120"/>
    </location>
    <ligand>
        <name>Zn(2+)</name>
        <dbReference type="ChEBI" id="CHEBI:29105"/>
    </ligand>
</feature>
<keyword evidence="3 7" id="KW-0862">Zinc</keyword>
<evidence type="ECO:0000313" key="8">
    <source>
        <dbReference type="EMBL" id="QCI64498.1"/>
    </source>
</evidence>
<feature type="binding site" evidence="7">
    <location>
        <position position="117"/>
    </location>
    <ligand>
        <name>Zn(2+)</name>
        <dbReference type="ChEBI" id="CHEBI:29105"/>
    </ligand>
</feature>
<evidence type="ECO:0000256" key="1">
    <source>
        <dbReference type="ARBA" id="ARBA00007957"/>
    </source>
</evidence>
<protein>
    <submittedName>
        <fullName evidence="8">Transcriptional repressor</fullName>
    </submittedName>
</protein>
<dbReference type="Pfam" id="PF01475">
    <property type="entry name" value="FUR"/>
    <property type="match status" value="1"/>
</dbReference>
<sequence>MLKVRATAHDHACEHGHPPADALAFAETRCAERRLKLTPIRREVLEHLAASSAPVGAYDLIERMHGASGRRPAPITVYRALDFLLEAGLAHRIESRNAFIACAHRHDRSDLVVFMICDACGCVSEAPAASVQRDLDKIAQGAGFRPASQVVEMFGRCAHCG</sequence>
<dbReference type="RefSeq" id="WP_136959951.1">
    <property type="nucleotide sequence ID" value="NZ_CP039690.1"/>
</dbReference>
<keyword evidence="4" id="KW-0805">Transcription regulation</keyword>
<dbReference type="PANTHER" id="PTHR33202:SF6">
    <property type="entry name" value="ZINC UPTAKE REGULATION PROTEIN"/>
    <property type="match status" value="1"/>
</dbReference>
<reference evidence="8 9" key="1">
    <citation type="submission" date="2019-04" db="EMBL/GenBank/DDBJ databases">
        <title>Phreatobacter aquaticus sp. nov.</title>
        <authorList>
            <person name="Choi A."/>
        </authorList>
    </citation>
    <scope>NUCLEOTIDE SEQUENCE [LARGE SCALE GENOMIC DNA]</scope>
    <source>
        <strain evidence="8 9">KCTC 52518</strain>
    </source>
</reference>
<feature type="binding site" evidence="7">
    <location>
        <position position="157"/>
    </location>
    <ligand>
        <name>Zn(2+)</name>
        <dbReference type="ChEBI" id="CHEBI:29105"/>
    </ligand>
</feature>
<accession>A0A4D7B175</accession>
<dbReference type="GO" id="GO:0003700">
    <property type="term" value="F:DNA-binding transcription factor activity"/>
    <property type="evidence" value="ECO:0007669"/>
    <property type="project" value="InterPro"/>
</dbReference>
<dbReference type="Proteomes" id="UP000298781">
    <property type="component" value="Chromosome"/>
</dbReference>
<dbReference type="GO" id="GO:0005829">
    <property type="term" value="C:cytosol"/>
    <property type="evidence" value="ECO:0007669"/>
    <property type="project" value="TreeGrafter"/>
</dbReference>
<keyword evidence="7" id="KW-0479">Metal-binding</keyword>
<organism evidence="8 9">
    <name type="scientific">Phreatobacter stygius</name>
    <dbReference type="NCBI Taxonomy" id="1940610"/>
    <lineage>
        <taxon>Bacteria</taxon>
        <taxon>Pseudomonadati</taxon>
        <taxon>Pseudomonadota</taxon>
        <taxon>Alphaproteobacteria</taxon>
        <taxon>Hyphomicrobiales</taxon>
        <taxon>Phreatobacteraceae</taxon>
        <taxon>Phreatobacter</taxon>
    </lineage>
</organism>
<dbReference type="InterPro" id="IPR036388">
    <property type="entry name" value="WH-like_DNA-bd_sf"/>
</dbReference>
<dbReference type="GO" id="GO:0000976">
    <property type="term" value="F:transcription cis-regulatory region binding"/>
    <property type="evidence" value="ECO:0007669"/>
    <property type="project" value="TreeGrafter"/>
</dbReference>
<dbReference type="InterPro" id="IPR002481">
    <property type="entry name" value="FUR"/>
</dbReference>
<dbReference type="GO" id="GO:1900376">
    <property type="term" value="P:regulation of secondary metabolite biosynthetic process"/>
    <property type="evidence" value="ECO:0007669"/>
    <property type="project" value="TreeGrafter"/>
</dbReference>
<evidence type="ECO:0000256" key="2">
    <source>
        <dbReference type="ARBA" id="ARBA00022491"/>
    </source>
</evidence>
<proteinExistence type="inferred from homology"/>
<dbReference type="GO" id="GO:0008270">
    <property type="term" value="F:zinc ion binding"/>
    <property type="evidence" value="ECO:0007669"/>
    <property type="project" value="TreeGrafter"/>
</dbReference>
<dbReference type="GO" id="GO:0045892">
    <property type="term" value="P:negative regulation of DNA-templated transcription"/>
    <property type="evidence" value="ECO:0007669"/>
    <property type="project" value="TreeGrafter"/>
</dbReference>
<name>A0A4D7B175_9HYPH</name>
<dbReference type="OrthoDB" id="9801127at2"/>
<evidence type="ECO:0000313" key="9">
    <source>
        <dbReference type="Proteomes" id="UP000298781"/>
    </source>
</evidence>
<dbReference type="InterPro" id="IPR043135">
    <property type="entry name" value="Fur_C"/>
</dbReference>
<evidence type="ECO:0000256" key="3">
    <source>
        <dbReference type="ARBA" id="ARBA00022833"/>
    </source>
</evidence>
<dbReference type="Gene3D" id="1.10.10.10">
    <property type="entry name" value="Winged helix-like DNA-binding domain superfamily/Winged helix DNA-binding domain"/>
    <property type="match status" value="1"/>
</dbReference>
<dbReference type="EMBL" id="CP039690">
    <property type="protein sequence ID" value="QCI64498.1"/>
    <property type="molecule type" value="Genomic_DNA"/>
</dbReference>